<evidence type="ECO:0000256" key="1">
    <source>
        <dbReference type="SAM" id="MobiDB-lite"/>
    </source>
</evidence>
<dbReference type="AlphaFoldDB" id="A0ABD3P1U2"/>
<evidence type="ECO:0000256" key="3">
    <source>
        <dbReference type="SAM" id="SignalP"/>
    </source>
</evidence>
<keyword evidence="3" id="KW-0732">Signal</keyword>
<sequence length="1116" mass="123484">MTTIGHIAMLSSIRLHVALILLQSVQLFMIEGANWVQLAGERAQNTATPYVPDQWHRDQGTSVRPMWSARFGHAIVVLYEPIARSYLTEEENSKLLRDAKPILVLLGGDDGLPRESLMGIGSGKLRNDVWIGQLTSGLQGSRRVDDRYFLNGSSFNPELMKSDMRWREVTSGRVAPATWPTGSKYSLPLTNDEWIACQDSIKDRLGYTLILPDPSVCNDPPQFCYEIDGPGCHPQAMWKKDNMWSPRRGLGAAAANGKVFVVGGQAREYARIDDSRLIGGLAGQKRIETVKEHSTIREDLVLKNDVWSSGDEGTTWQLVNPGCKDPQEDVLMQTEVWSRNHSNQSLTKFVGSMGSKCVTSSDCYGVAECKALGNTPHRVCVCPMFSPRANHAVTVQHRFSVAEDGSIFSEDVIYVVGGFVSVKQAFCANRSCGPVDGYRLAIDDAWMSTDGVEWVQIKPAFSKNSSFRGRGSHTAMVVSGSSNATYDKLLIFGGESSHPGETSTLYLNDIWKVDLPKEPCCVPAKGCADILKAQNNKCLPSQSDWSIVTPSAEWSERSGHVTVYEPRSSRNTFHDRVYLSGGKNAGSVLSDVWTWSLLDGAGWHCDFCSDADPKNAISAHGVFLSADSPLAEIKRYKLPPLDADGNLFNFTSRSAFPIVSDKDISIMVSEGVNTIMDLASADLYRVVKLRGFDYPGRHAPEVPNICFLRALSIAIVDKCKMTASPTSLSFLHKTDVHQTGQPLSELPSTLCGRGGESRPCVRGDWDGCTPIPGATKVDVHGIGYVAVPQITDDPSSVLEEIFCRQVPGGRYSGAAEFLDNKVVLLGGIGYNSSHLYRDVWSRDETFPQAFIATRPPSGSSLSQFYFDSNEVGVHVFEYKLMHDGLDIIPWTTTTTSLGANVAWLDDKIGGPGRGWYTLYVRAVDPSGNRDVVFSTLANVYSWYYIPSIPWGVVSGCIVATLALISSAFYEYRHRKRIRIMQKFQLRRLRRKFKLRGSAAHDLLSNAEGESLQPGRKYEAKSSMSQYSSRARDDETNGPRSQGDRSHSLPQTSHSGVSSKSSESRSKSHRSQSRSDSSRVRKRRSTKKITADERAEDEARTRRRRDREIARRDLGHQ</sequence>
<feature type="signal peptide" evidence="3">
    <location>
        <begin position="1"/>
        <end position="27"/>
    </location>
</feature>
<gene>
    <name evidence="4" type="ORF">ACHAW5_010141</name>
</gene>
<protein>
    <submittedName>
        <fullName evidence="4">Uncharacterized protein</fullName>
    </submittedName>
</protein>
<accession>A0ABD3P1U2</accession>
<dbReference type="Proteomes" id="UP001530315">
    <property type="component" value="Unassembled WGS sequence"/>
</dbReference>
<dbReference type="InterPro" id="IPR015915">
    <property type="entry name" value="Kelch-typ_b-propeller"/>
</dbReference>
<proteinExistence type="predicted"/>
<keyword evidence="5" id="KW-1185">Reference proteome</keyword>
<keyword evidence="2" id="KW-1133">Transmembrane helix</keyword>
<feature type="compositionally biased region" description="Basic and acidic residues" evidence="1">
    <location>
        <begin position="1029"/>
        <end position="1046"/>
    </location>
</feature>
<dbReference type="Gene3D" id="2.120.10.80">
    <property type="entry name" value="Kelch-type beta propeller"/>
    <property type="match status" value="1"/>
</dbReference>
<keyword evidence="2" id="KW-0472">Membrane</keyword>
<keyword evidence="2" id="KW-0812">Transmembrane</keyword>
<dbReference type="EMBL" id="JALLAZ020001070">
    <property type="protein sequence ID" value="KAL3781341.1"/>
    <property type="molecule type" value="Genomic_DNA"/>
</dbReference>
<feature type="chain" id="PRO_5044858804" evidence="3">
    <location>
        <begin position="28"/>
        <end position="1116"/>
    </location>
</feature>
<evidence type="ECO:0000313" key="5">
    <source>
        <dbReference type="Proteomes" id="UP001530315"/>
    </source>
</evidence>
<dbReference type="SUPFAM" id="SSF117281">
    <property type="entry name" value="Kelch motif"/>
    <property type="match status" value="2"/>
</dbReference>
<feature type="transmembrane region" description="Helical" evidence="2">
    <location>
        <begin position="948"/>
        <end position="971"/>
    </location>
</feature>
<name>A0ABD3P1U2_9STRA</name>
<evidence type="ECO:0000256" key="2">
    <source>
        <dbReference type="SAM" id="Phobius"/>
    </source>
</evidence>
<feature type="compositionally biased region" description="Basic and acidic residues" evidence="1">
    <location>
        <begin position="1088"/>
        <end position="1116"/>
    </location>
</feature>
<comment type="caution">
    <text evidence="4">The sequence shown here is derived from an EMBL/GenBank/DDBJ whole genome shotgun (WGS) entry which is preliminary data.</text>
</comment>
<feature type="region of interest" description="Disordered" evidence="1">
    <location>
        <begin position="1005"/>
        <end position="1116"/>
    </location>
</feature>
<reference evidence="4 5" key="1">
    <citation type="submission" date="2024-10" db="EMBL/GenBank/DDBJ databases">
        <title>Updated reference genomes for cyclostephanoid diatoms.</title>
        <authorList>
            <person name="Roberts W.R."/>
            <person name="Alverson A.J."/>
        </authorList>
    </citation>
    <scope>NUCLEOTIDE SEQUENCE [LARGE SCALE GENOMIC DNA]</scope>
    <source>
        <strain evidence="4 5">AJA276-08</strain>
    </source>
</reference>
<organism evidence="4 5">
    <name type="scientific">Stephanodiscus triporus</name>
    <dbReference type="NCBI Taxonomy" id="2934178"/>
    <lineage>
        <taxon>Eukaryota</taxon>
        <taxon>Sar</taxon>
        <taxon>Stramenopiles</taxon>
        <taxon>Ochrophyta</taxon>
        <taxon>Bacillariophyta</taxon>
        <taxon>Coscinodiscophyceae</taxon>
        <taxon>Thalassiosirophycidae</taxon>
        <taxon>Stephanodiscales</taxon>
        <taxon>Stephanodiscaceae</taxon>
        <taxon>Stephanodiscus</taxon>
    </lineage>
</organism>
<evidence type="ECO:0000313" key="4">
    <source>
        <dbReference type="EMBL" id="KAL3781341.1"/>
    </source>
</evidence>